<dbReference type="OrthoDB" id="264015at2759"/>
<dbReference type="RefSeq" id="XP_016756698.1">
    <property type="nucleotide sequence ID" value="XM_016902792.1"/>
</dbReference>
<feature type="transmembrane region" description="Helical" evidence="2">
    <location>
        <begin position="14"/>
        <end position="37"/>
    </location>
</feature>
<gene>
    <name evidence="4" type="ORF">SEPMUDRAFT_136703</name>
</gene>
<dbReference type="PANTHER" id="PTHR35152:SF1">
    <property type="entry name" value="DOMAIN SIGNALLING PROTEIN, PUTATIVE (AFU_ORTHOLOGUE AFUA_5G11310)-RELATED"/>
    <property type="match status" value="1"/>
</dbReference>
<reference evidence="4 5" key="1">
    <citation type="journal article" date="2012" name="PLoS Pathog.">
        <title>Diverse lifestyles and strategies of plant pathogenesis encoded in the genomes of eighteen Dothideomycetes fungi.</title>
        <authorList>
            <person name="Ohm R.A."/>
            <person name="Feau N."/>
            <person name="Henrissat B."/>
            <person name="Schoch C.L."/>
            <person name="Horwitz B.A."/>
            <person name="Barry K.W."/>
            <person name="Condon B.J."/>
            <person name="Copeland A.C."/>
            <person name="Dhillon B."/>
            <person name="Glaser F."/>
            <person name="Hesse C.N."/>
            <person name="Kosti I."/>
            <person name="LaButti K."/>
            <person name="Lindquist E.A."/>
            <person name="Lucas S."/>
            <person name="Salamov A.A."/>
            <person name="Bradshaw R.E."/>
            <person name="Ciuffetti L."/>
            <person name="Hamelin R.C."/>
            <person name="Kema G.H.J."/>
            <person name="Lawrence C."/>
            <person name="Scott J.A."/>
            <person name="Spatafora J.W."/>
            <person name="Turgeon B.G."/>
            <person name="de Wit P.J.G.M."/>
            <person name="Zhong S."/>
            <person name="Goodwin S.B."/>
            <person name="Grigoriev I.V."/>
        </authorList>
    </citation>
    <scope>NUCLEOTIDE SEQUENCE [LARGE SCALE GENOMIC DNA]</scope>
    <source>
        <strain evidence="4 5">SO2202</strain>
    </source>
</reference>
<dbReference type="EMBL" id="KB456271">
    <property type="protein sequence ID" value="EMF08577.1"/>
    <property type="molecule type" value="Genomic_DNA"/>
</dbReference>
<sequence>MAEYSAGDLVPSTFSAGIVAASVVASVTGCVLTIELLHRRVTALGSLRSWAQTIGCSISLGLVGIWCMHFIGNHAIVLGHGLPEYQLVYSPGYTVLSVFLPIFGLTIAFSTAELHVKHWYIHCMALFLTGVFAGLSIVSMHYLGNLGVTNYKLKYSGRFLAASVLIAIGDCLAVLALFYHLREKWISSWWKRVGCALTLAGGISAMHFTASCRCEYEFRRSNTPSEIRNRDNQIIISGVCCGTAALMVLAVLVLARARTRLLKSRSQKIMLACAMFAPDGSKVLVTTEGVLPSQEITDKYLHRTFDEEFDISHPVFQWIFRLTHNWVAVSDLIPYMRSHLAAEQASLRTEPSPEPKVASSRSSALYDAHTYSNYELIFRERFCTAASWLAQSMDIPLEHLGVLYDKVIETGTLPVDKKSRASTFFDQRTMAGVEAALRASIFGKGQVLFIARELIPGETERLLNSGFRLAGTQHVSRTIAHAMQIPQVTLEAHLRDLRRYAQNMTNTEQSGTYLAFFAMMPKPNHKGFDVAVQKNNQDQLPDVQLLTSGPSQWQAAFLDSMDGCRVPQCIAFCDDCEERPGEHGSLDETQFAAVFKQAMVTLTEQLPRDWKNEAKFWARPLVVHPRCLASRSTASTVYAFTCIGDMHTSINKSEFITRIPRTFFDARHRCYPGSPDHAVLRMDIYAAFSPLLVCKQSRRDRYRRQGRRAMELTAGPMKKHLRTRDILVASPSRGSSSADQSERPSLHELSDRSFGSSVSTSNRNQVRSPDMGLLSPSDIVVDMNSENDESSPEEKDNEAALPGTKSATTTAPLEKTFVDELSAITKSRFLPVSTKCHA</sequence>
<organism evidence="4 5">
    <name type="scientific">Sphaerulina musiva (strain SO2202)</name>
    <name type="common">Poplar stem canker fungus</name>
    <name type="synonym">Septoria musiva</name>
    <dbReference type="NCBI Taxonomy" id="692275"/>
    <lineage>
        <taxon>Eukaryota</taxon>
        <taxon>Fungi</taxon>
        <taxon>Dikarya</taxon>
        <taxon>Ascomycota</taxon>
        <taxon>Pezizomycotina</taxon>
        <taxon>Dothideomycetes</taxon>
        <taxon>Dothideomycetidae</taxon>
        <taxon>Mycosphaerellales</taxon>
        <taxon>Mycosphaerellaceae</taxon>
        <taxon>Sphaerulina</taxon>
    </lineage>
</organism>
<keyword evidence="2" id="KW-1133">Transmembrane helix</keyword>
<dbReference type="AlphaFoldDB" id="M3CWT1"/>
<feature type="transmembrane region" description="Helical" evidence="2">
    <location>
        <begin position="92"/>
        <end position="112"/>
    </location>
</feature>
<feature type="domain" description="MHYT" evidence="3">
    <location>
        <begin position="14"/>
        <end position="217"/>
    </location>
</feature>
<keyword evidence="5" id="KW-1185">Reference proteome</keyword>
<evidence type="ECO:0000259" key="3">
    <source>
        <dbReference type="PROSITE" id="PS50924"/>
    </source>
</evidence>
<evidence type="ECO:0000313" key="5">
    <source>
        <dbReference type="Proteomes" id="UP000016931"/>
    </source>
</evidence>
<dbReference type="OMA" id="VFQWIFR"/>
<feature type="compositionally biased region" description="Basic and acidic residues" evidence="1">
    <location>
        <begin position="740"/>
        <end position="751"/>
    </location>
</feature>
<dbReference type="HOGENOM" id="CLU_008375_1_0_1"/>
<dbReference type="eggNOG" id="ENOG502R57D">
    <property type="taxonomic scope" value="Eukaryota"/>
</dbReference>
<dbReference type="Pfam" id="PF03707">
    <property type="entry name" value="MHYT"/>
    <property type="match status" value="2"/>
</dbReference>
<feature type="transmembrane region" description="Helical" evidence="2">
    <location>
        <begin position="234"/>
        <end position="255"/>
    </location>
</feature>
<feature type="transmembrane region" description="Helical" evidence="2">
    <location>
        <begin position="119"/>
        <end position="139"/>
    </location>
</feature>
<dbReference type="GeneID" id="27899929"/>
<name>M3CWT1_SPHMS</name>
<dbReference type="InterPro" id="IPR005330">
    <property type="entry name" value="MHYT_dom"/>
</dbReference>
<keyword evidence="2" id="KW-0472">Membrane</keyword>
<evidence type="ECO:0000256" key="2">
    <source>
        <dbReference type="SAM" id="Phobius"/>
    </source>
</evidence>
<feature type="transmembrane region" description="Helical" evidence="2">
    <location>
        <begin position="159"/>
        <end position="181"/>
    </location>
</feature>
<feature type="transmembrane region" description="Helical" evidence="2">
    <location>
        <begin position="49"/>
        <end position="72"/>
    </location>
</feature>
<dbReference type="PANTHER" id="PTHR35152">
    <property type="entry name" value="DOMAIN SIGNALLING PROTEIN, PUTATIVE (AFU_ORTHOLOGUE AFUA_5G11310)-RELATED"/>
    <property type="match status" value="1"/>
</dbReference>
<evidence type="ECO:0000256" key="1">
    <source>
        <dbReference type="SAM" id="MobiDB-lite"/>
    </source>
</evidence>
<feature type="compositionally biased region" description="Polar residues" evidence="1">
    <location>
        <begin position="753"/>
        <end position="767"/>
    </location>
</feature>
<protein>
    <recommendedName>
        <fullName evidence="3">MHYT domain-containing protein</fullName>
    </recommendedName>
</protein>
<dbReference type="PROSITE" id="PS50924">
    <property type="entry name" value="MHYT"/>
    <property type="match status" value="1"/>
</dbReference>
<accession>M3CWT1</accession>
<proteinExistence type="predicted"/>
<dbReference type="Proteomes" id="UP000016931">
    <property type="component" value="Unassembled WGS sequence"/>
</dbReference>
<keyword evidence="2" id="KW-0812">Transmembrane</keyword>
<feature type="region of interest" description="Disordered" evidence="1">
    <location>
        <begin position="720"/>
        <end position="812"/>
    </location>
</feature>
<evidence type="ECO:0000313" key="4">
    <source>
        <dbReference type="EMBL" id="EMF08577.1"/>
    </source>
</evidence>
<dbReference type="STRING" id="692275.M3CWT1"/>